<name>A0ABT3FZQ9_9BACT</name>
<protein>
    <submittedName>
        <fullName evidence="1">Uncharacterized protein</fullName>
    </submittedName>
</protein>
<proteinExistence type="predicted"/>
<evidence type="ECO:0000313" key="1">
    <source>
        <dbReference type="EMBL" id="MCW1913075.1"/>
    </source>
</evidence>
<dbReference type="EMBL" id="JAPDDR010000002">
    <property type="protein sequence ID" value="MCW1913075.1"/>
    <property type="molecule type" value="Genomic_DNA"/>
</dbReference>
<organism evidence="1 2">
    <name type="scientific">Luteolibacter rhizosphaerae</name>
    <dbReference type="NCBI Taxonomy" id="2989719"/>
    <lineage>
        <taxon>Bacteria</taxon>
        <taxon>Pseudomonadati</taxon>
        <taxon>Verrucomicrobiota</taxon>
        <taxon>Verrucomicrobiia</taxon>
        <taxon>Verrucomicrobiales</taxon>
        <taxon>Verrucomicrobiaceae</taxon>
        <taxon>Luteolibacter</taxon>
    </lineage>
</organism>
<dbReference type="Proteomes" id="UP001165653">
    <property type="component" value="Unassembled WGS sequence"/>
</dbReference>
<evidence type="ECO:0000313" key="2">
    <source>
        <dbReference type="Proteomes" id="UP001165653"/>
    </source>
</evidence>
<reference evidence="1" key="1">
    <citation type="submission" date="2022-10" db="EMBL/GenBank/DDBJ databases">
        <title>Luteolibacter sp. GHJ8, whole genome shotgun sequencing project.</title>
        <authorList>
            <person name="Zhao G."/>
            <person name="Shen L."/>
        </authorList>
    </citation>
    <scope>NUCLEOTIDE SEQUENCE</scope>
    <source>
        <strain evidence="1">GHJ8</strain>
    </source>
</reference>
<gene>
    <name evidence="1" type="ORF">OJ996_05800</name>
</gene>
<dbReference type="RefSeq" id="WP_264512143.1">
    <property type="nucleotide sequence ID" value="NZ_JAPDDR010000002.1"/>
</dbReference>
<accession>A0ABT3FZQ9</accession>
<keyword evidence="2" id="KW-1185">Reference proteome</keyword>
<sequence>MKTIVVRPSERPKVLAQGKISYEQIKTERVAPGFIASIKRANSCGQIIVVKSDGTQAFAAPIESVVASDMKGAATRASISFGKPTPIKQGSIPGVVSGIRWNQKNLRYLDVEQLF</sequence>
<comment type="caution">
    <text evidence="1">The sequence shown here is derived from an EMBL/GenBank/DDBJ whole genome shotgun (WGS) entry which is preliminary data.</text>
</comment>